<dbReference type="Gene3D" id="3.90.550.10">
    <property type="entry name" value="Spore Coat Polysaccharide Biosynthesis Protein SpsA, Chain A"/>
    <property type="match status" value="1"/>
</dbReference>
<protein>
    <submittedName>
        <fullName evidence="2">Glycosyl transferase family 2</fullName>
    </submittedName>
</protein>
<dbReference type="PANTHER" id="PTHR22916">
    <property type="entry name" value="GLYCOSYLTRANSFERASE"/>
    <property type="match status" value="1"/>
</dbReference>
<sequence length="247" mass="27994">MNLTAPPSITVLMVTYNAGTYIYESINSVLNQTFTDFELLIYNDGSTDNTQDIVNSINDPRIKYIHNDTNKGLFCARTAALNASLGRYVAILDSDDIAMPGRLSIQYDFMERNPAVALCGSNAVVIDSDGKIIDKAVNKRKLKKANFKAELFFTNIFVNSSAIFRKDIALQVGGYREMAPVEDYDLFVRIAEKHAIYVFNQAFVYYRRHDNNISTRQSKVGDSFLIEIKRNQLDTLDVVGNKYSRFF</sequence>
<reference evidence="3" key="1">
    <citation type="submission" date="2016-10" db="EMBL/GenBank/DDBJ databases">
        <authorList>
            <person name="Varghese N."/>
            <person name="Submissions S."/>
        </authorList>
    </citation>
    <scope>NUCLEOTIDE SEQUENCE [LARGE SCALE GENOMIC DNA]</scope>
    <source>
        <strain evidence="3">DSM 18733</strain>
    </source>
</reference>
<dbReference type="GO" id="GO:0016758">
    <property type="term" value="F:hexosyltransferase activity"/>
    <property type="evidence" value="ECO:0007669"/>
    <property type="project" value="UniProtKB-ARBA"/>
</dbReference>
<dbReference type="EMBL" id="FOAF01000013">
    <property type="protein sequence ID" value="SEM44604.1"/>
    <property type="molecule type" value="Genomic_DNA"/>
</dbReference>
<keyword evidence="3" id="KW-1185">Reference proteome</keyword>
<dbReference type="Proteomes" id="UP000199421">
    <property type="component" value="Unassembled WGS sequence"/>
</dbReference>
<feature type="domain" description="Glycosyltransferase 2-like" evidence="1">
    <location>
        <begin position="10"/>
        <end position="169"/>
    </location>
</feature>
<name>A0A1H7YFE5_OLID1</name>
<dbReference type="OrthoDB" id="9815829at2"/>
<dbReference type="SUPFAM" id="SSF53448">
    <property type="entry name" value="Nucleotide-diphospho-sugar transferases"/>
    <property type="match status" value="1"/>
</dbReference>
<dbReference type="InterPro" id="IPR001173">
    <property type="entry name" value="Glyco_trans_2-like"/>
</dbReference>
<dbReference type="PANTHER" id="PTHR22916:SF3">
    <property type="entry name" value="UDP-GLCNAC:BETAGAL BETA-1,3-N-ACETYLGLUCOSAMINYLTRANSFERASE-LIKE PROTEIN 1"/>
    <property type="match status" value="1"/>
</dbReference>
<dbReference type="Pfam" id="PF00535">
    <property type="entry name" value="Glycos_transf_2"/>
    <property type="match status" value="1"/>
</dbReference>
<feature type="non-terminal residue" evidence="2">
    <location>
        <position position="247"/>
    </location>
</feature>
<evidence type="ECO:0000259" key="1">
    <source>
        <dbReference type="Pfam" id="PF00535"/>
    </source>
</evidence>
<accession>A0A1H7YFE5</accession>
<proteinExistence type="predicted"/>
<keyword evidence="2" id="KW-0808">Transferase</keyword>
<dbReference type="InterPro" id="IPR029044">
    <property type="entry name" value="Nucleotide-diphossugar_trans"/>
</dbReference>
<dbReference type="STRING" id="407022.SAMN05661044_05201"/>
<organism evidence="2 3">
    <name type="scientific">Olivibacter domesticus</name>
    <name type="common">Pseudosphingobacterium domesticum</name>
    <dbReference type="NCBI Taxonomy" id="407022"/>
    <lineage>
        <taxon>Bacteria</taxon>
        <taxon>Pseudomonadati</taxon>
        <taxon>Bacteroidota</taxon>
        <taxon>Sphingobacteriia</taxon>
        <taxon>Sphingobacteriales</taxon>
        <taxon>Sphingobacteriaceae</taxon>
        <taxon>Olivibacter</taxon>
    </lineage>
</organism>
<gene>
    <name evidence="2" type="ORF">SAMN05661044_05201</name>
</gene>
<evidence type="ECO:0000313" key="2">
    <source>
        <dbReference type="EMBL" id="SEM44604.1"/>
    </source>
</evidence>
<dbReference type="AlphaFoldDB" id="A0A1H7YFE5"/>
<evidence type="ECO:0000313" key="3">
    <source>
        <dbReference type="Proteomes" id="UP000199421"/>
    </source>
</evidence>
<dbReference type="RefSeq" id="WP_093331809.1">
    <property type="nucleotide sequence ID" value="NZ_FOAF01000013.1"/>
</dbReference>